<dbReference type="VEuPathDB" id="FungiDB:ASPVEDRAFT_47810"/>
<keyword evidence="2" id="KW-1185">Reference proteome</keyword>
<organism evidence="1 2">
    <name type="scientific">Aspergillus versicolor CBS 583.65</name>
    <dbReference type="NCBI Taxonomy" id="1036611"/>
    <lineage>
        <taxon>Eukaryota</taxon>
        <taxon>Fungi</taxon>
        <taxon>Dikarya</taxon>
        <taxon>Ascomycota</taxon>
        <taxon>Pezizomycotina</taxon>
        <taxon>Eurotiomycetes</taxon>
        <taxon>Eurotiomycetidae</taxon>
        <taxon>Eurotiales</taxon>
        <taxon>Aspergillaceae</taxon>
        <taxon>Aspergillus</taxon>
        <taxon>Aspergillus subgen. Nidulantes</taxon>
    </lineage>
</organism>
<dbReference type="AlphaFoldDB" id="A0A1L9Q4K9"/>
<dbReference type="EMBL" id="KV878140">
    <property type="protein sequence ID" value="OJJ08662.1"/>
    <property type="molecule type" value="Genomic_DNA"/>
</dbReference>
<protein>
    <submittedName>
        <fullName evidence="1">Uncharacterized protein</fullName>
    </submittedName>
</protein>
<reference evidence="2" key="1">
    <citation type="journal article" date="2017" name="Genome Biol.">
        <title>Comparative genomics reveals high biological diversity and specific adaptations in the industrially and medically important fungal genus Aspergillus.</title>
        <authorList>
            <person name="de Vries R.P."/>
            <person name="Riley R."/>
            <person name="Wiebenga A."/>
            <person name="Aguilar-Osorio G."/>
            <person name="Amillis S."/>
            <person name="Uchima C.A."/>
            <person name="Anderluh G."/>
            <person name="Asadollahi M."/>
            <person name="Askin M."/>
            <person name="Barry K."/>
            <person name="Battaglia E."/>
            <person name="Bayram O."/>
            <person name="Benocci T."/>
            <person name="Braus-Stromeyer S.A."/>
            <person name="Caldana C."/>
            <person name="Canovas D."/>
            <person name="Cerqueira G.C."/>
            <person name="Chen F."/>
            <person name="Chen W."/>
            <person name="Choi C."/>
            <person name="Clum A."/>
            <person name="Dos Santos R.A."/>
            <person name="Damasio A.R."/>
            <person name="Diallinas G."/>
            <person name="Emri T."/>
            <person name="Fekete E."/>
            <person name="Flipphi M."/>
            <person name="Freyberg S."/>
            <person name="Gallo A."/>
            <person name="Gournas C."/>
            <person name="Habgood R."/>
            <person name="Hainaut M."/>
            <person name="Harispe M.L."/>
            <person name="Henrissat B."/>
            <person name="Hilden K.S."/>
            <person name="Hope R."/>
            <person name="Hossain A."/>
            <person name="Karabika E."/>
            <person name="Karaffa L."/>
            <person name="Karanyi Z."/>
            <person name="Krasevec N."/>
            <person name="Kuo A."/>
            <person name="Kusch H."/>
            <person name="LaButti K."/>
            <person name="Lagendijk E.L."/>
            <person name="Lapidus A."/>
            <person name="Levasseur A."/>
            <person name="Lindquist E."/>
            <person name="Lipzen A."/>
            <person name="Logrieco A.F."/>
            <person name="MacCabe A."/>
            <person name="Maekelae M.R."/>
            <person name="Malavazi I."/>
            <person name="Melin P."/>
            <person name="Meyer V."/>
            <person name="Mielnichuk N."/>
            <person name="Miskei M."/>
            <person name="Molnar A.P."/>
            <person name="Mule G."/>
            <person name="Ngan C.Y."/>
            <person name="Orejas M."/>
            <person name="Orosz E."/>
            <person name="Ouedraogo J.P."/>
            <person name="Overkamp K.M."/>
            <person name="Park H.-S."/>
            <person name="Perrone G."/>
            <person name="Piumi F."/>
            <person name="Punt P.J."/>
            <person name="Ram A.F."/>
            <person name="Ramon A."/>
            <person name="Rauscher S."/>
            <person name="Record E."/>
            <person name="Riano-Pachon D.M."/>
            <person name="Robert V."/>
            <person name="Roehrig J."/>
            <person name="Ruller R."/>
            <person name="Salamov A."/>
            <person name="Salih N.S."/>
            <person name="Samson R.A."/>
            <person name="Sandor E."/>
            <person name="Sanguinetti M."/>
            <person name="Schuetze T."/>
            <person name="Sepcic K."/>
            <person name="Shelest E."/>
            <person name="Sherlock G."/>
            <person name="Sophianopoulou V."/>
            <person name="Squina F.M."/>
            <person name="Sun H."/>
            <person name="Susca A."/>
            <person name="Todd R.B."/>
            <person name="Tsang A."/>
            <person name="Unkles S.E."/>
            <person name="van de Wiele N."/>
            <person name="van Rossen-Uffink D."/>
            <person name="Oliveira J.V."/>
            <person name="Vesth T.C."/>
            <person name="Visser J."/>
            <person name="Yu J.-H."/>
            <person name="Zhou M."/>
            <person name="Andersen M.R."/>
            <person name="Archer D.B."/>
            <person name="Baker S.E."/>
            <person name="Benoit I."/>
            <person name="Brakhage A.A."/>
            <person name="Braus G.H."/>
            <person name="Fischer R."/>
            <person name="Frisvad J.C."/>
            <person name="Goldman G.H."/>
            <person name="Houbraken J."/>
            <person name="Oakley B."/>
            <person name="Pocsi I."/>
            <person name="Scazzocchio C."/>
            <person name="Seiboth B."/>
            <person name="vanKuyk P.A."/>
            <person name="Wortman J."/>
            <person name="Dyer P.S."/>
            <person name="Grigoriev I.V."/>
        </authorList>
    </citation>
    <scope>NUCLEOTIDE SEQUENCE [LARGE SCALE GENOMIC DNA]</scope>
    <source>
        <strain evidence="2">CBS 583.65</strain>
    </source>
</reference>
<proteinExistence type="predicted"/>
<name>A0A1L9Q4K9_ASPVE</name>
<dbReference type="GeneID" id="63729379"/>
<evidence type="ECO:0000313" key="2">
    <source>
        <dbReference type="Proteomes" id="UP000184073"/>
    </source>
</evidence>
<dbReference type="RefSeq" id="XP_040674424.1">
    <property type="nucleotide sequence ID" value="XM_040813868.1"/>
</dbReference>
<dbReference type="Proteomes" id="UP000184073">
    <property type="component" value="Unassembled WGS sequence"/>
</dbReference>
<gene>
    <name evidence="1" type="ORF">ASPVEDRAFT_47810</name>
</gene>
<accession>A0A1L9Q4K9</accession>
<sequence length="70" mass="8089">MMDDAPVQPRSSLDLILFPIVGFAALPRVPSVWPNEYPGRRWPPVETRLQSLSWLARPMGPIHQFQPLRR</sequence>
<evidence type="ECO:0000313" key="1">
    <source>
        <dbReference type="EMBL" id="OJJ08662.1"/>
    </source>
</evidence>